<dbReference type="Proteomes" id="UP000009012">
    <property type="component" value="Segment"/>
</dbReference>
<protein>
    <submittedName>
        <fullName evidence="1">Uncharacterized protein</fullName>
    </submittedName>
</protein>
<evidence type="ECO:0000313" key="2">
    <source>
        <dbReference type="Proteomes" id="UP000009012"/>
    </source>
</evidence>
<dbReference type="RefSeq" id="YP_006561102.1">
    <property type="nucleotide sequence ID" value="NC_018283.1"/>
</dbReference>
<proteinExistence type="predicted"/>
<reference evidence="1 2" key="1">
    <citation type="journal article" date="2012" name="BMC Genomics">
        <title>Comparative analysis of two phenotypically-similar but genomically-distinct Burkholderia cenocepacia-specific bacteriophages.</title>
        <authorList>
            <person name="Lynch K.H."/>
            <person name="Stothard P."/>
            <person name="Dennis J.J."/>
        </authorList>
    </citation>
    <scope>NUCLEOTIDE SEQUENCE [LARGE SCALE GENOMIC DNA]</scope>
</reference>
<evidence type="ECO:0000313" key="1">
    <source>
        <dbReference type="EMBL" id="AEY69528.1"/>
    </source>
</evidence>
<dbReference type="OrthoDB" id="22770at10239"/>
<name>I6NP82_9CAUD</name>
<dbReference type="EMBL" id="JN564907">
    <property type="protein sequence ID" value="AEY69528.1"/>
    <property type="molecule type" value="Genomic_DNA"/>
</dbReference>
<sequence length="284" mass="33127">MKLYIPNFIKKWLIRRAQRTPYFDLIHDGALYMERWWLRKPPGHGEHSSTYDKTKSGIGIRVHHTVRSDRGRDLHDHPWWNISIVLAGGYWEIVPMSQAQPAAWDEHCYRRIWRGPGSIVFRRAGHRHRLLVPKGDSAWSLFIMGPWKRDWGFHTREGWSYWRNYIGVAPGQDENTKPAKADVRVTAENRVTVTLDQIKVETLTAGLREAEERRPGITALAIRLARENRVWPYERVVAEAKVLYTSRRIAKKINGEWDVIDNPDYLGGRVDLDAAKDETFSLKP</sequence>
<keyword evidence="2" id="KW-1185">Reference proteome</keyword>
<gene>
    <name evidence="1" type="ORF">AH2_00018</name>
</gene>
<organism evidence="1 2">
    <name type="scientific">Burkholderia phage vB_BceS_AH2</name>
    <dbReference type="NCBI Taxonomy" id="1133022"/>
    <lineage>
        <taxon>Viruses</taxon>
        <taxon>Duplodnaviria</taxon>
        <taxon>Heunggongvirae</taxon>
        <taxon>Uroviricota</taxon>
        <taxon>Caudoviricetes</taxon>
        <taxon>Casjensviridae</taxon>
        <taxon>Ahduovirus</taxon>
        <taxon>Ahduovirus AH2</taxon>
        <taxon>Burkholderia virus AH2</taxon>
    </lineage>
</organism>
<dbReference type="KEGG" id="vg:13405276"/>
<accession>I6NP82</accession>
<dbReference type="GeneID" id="13405276"/>